<reference evidence="1 2" key="1">
    <citation type="submission" date="2016-10" db="EMBL/GenBank/DDBJ databases">
        <authorList>
            <person name="de Groot N.N."/>
        </authorList>
    </citation>
    <scope>NUCLEOTIDE SEQUENCE [LARGE SCALE GENOMIC DNA]</scope>
    <source>
        <strain evidence="1 2">CGMCC 1.6114</strain>
    </source>
</reference>
<dbReference type="InterPro" id="IPR024404">
    <property type="entry name" value="Lipid-bd_put"/>
</dbReference>
<dbReference type="GO" id="GO:0016787">
    <property type="term" value="F:hydrolase activity"/>
    <property type="evidence" value="ECO:0007669"/>
    <property type="project" value="UniProtKB-KW"/>
</dbReference>
<dbReference type="Gene3D" id="2.40.128.220">
    <property type="match status" value="1"/>
</dbReference>
<protein>
    <submittedName>
        <fullName evidence="1">Lipid-binding putative hydrolase</fullName>
    </submittedName>
</protein>
<dbReference type="EMBL" id="FPAG01000006">
    <property type="protein sequence ID" value="SFS94307.1"/>
    <property type="molecule type" value="Genomic_DNA"/>
</dbReference>
<dbReference type="Pfam" id="PF12888">
    <property type="entry name" value="Lipid_bd"/>
    <property type="match status" value="1"/>
</dbReference>
<dbReference type="PROSITE" id="PS51257">
    <property type="entry name" value="PROKAR_LIPOPROTEIN"/>
    <property type="match status" value="1"/>
</dbReference>
<dbReference type="InterPro" id="IPR038668">
    <property type="entry name" value="Lipid-bd_sf"/>
</dbReference>
<accession>A0A1I6TZ63</accession>
<organism evidence="1 2">
    <name type="scientific">Zhouia amylolytica</name>
    <dbReference type="NCBI Taxonomy" id="376730"/>
    <lineage>
        <taxon>Bacteria</taxon>
        <taxon>Pseudomonadati</taxon>
        <taxon>Bacteroidota</taxon>
        <taxon>Flavobacteriia</taxon>
        <taxon>Flavobacteriales</taxon>
        <taxon>Flavobacteriaceae</taxon>
        <taxon>Zhouia</taxon>
    </lineage>
</organism>
<keyword evidence="1" id="KW-0378">Hydrolase</keyword>
<dbReference type="AlphaFoldDB" id="A0A1I6TZ63"/>
<dbReference type="RefSeq" id="WP_074978882.1">
    <property type="nucleotide sequence ID" value="NZ_FPAG01000006.1"/>
</dbReference>
<proteinExistence type="predicted"/>
<gene>
    <name evidence="1" type="ORF">SAMN04487906_2237</name>
</gene>
<name>A0A1I6TZ63_9FLAO</name>
<evidence type="ECO:0000313" key="2">
    <source>
        <dbReference type="Proteomes" id="UP000183209"/>
    </source>
</evidence>
<dbReference type="OrthoDB" id="851990at2"/>
<sequence>MKKFLFIAITIVTSTLWISCNDDEGYEDYDNFEAVTKDFNGDWFIIGYFPDGSIAYGGGYVLYTTSNTAANDENFWIDDHGAFFEIKTTVQADLDDLVFSGPENAPELITGGTVTVSNGKIIKNGGRGSATGTVVDSIYFEAEFDWDPGTVYQFGGHKRSGFLEDEH</sequence>
<evidence type="ECO:0000313" key="1">
    <source>
        <dbReference type="EMBL" id="SFS94307.1"/>
    </source>
</evidence>
<dbReference type="Proteomes" id="UP000183209">
    <property type="component" value="Unassembled WGS sequence"/>
</dbReference>